<keyword evidence="2" id="KW-0067">ATP-binding</keyword>
<evidence type="ECO:0000313" key="5">
    <source>
        <dbReference type="Proteomes" id="UP000024376"/>
    </source>
</evidence>
<evidence type="ECO:0000256" key="2">
    <source>
        <dbReference type="PIRSR" id="PIRSR640198-2"/>
    </source>
</evidence>
<feature type="binding site" evidence="2">
    <location>
        <begin position="256"/>
        <end position="263"/>
    </location>
    <ligand>
        <name>ATP</name>
        <dbReference type="ChEBI" id="CHEBI:30616"/>
    </ligand>
</feature>
<feature type="domain" description="Fido" evidence="3">
    <location>
        <begin position="159"/>
        <end position="309"/>
    </location>
</feature>
<accession>A0A024RYM5</accession>
<protein>
    <recommendedName>
        <fullName evidence="3">Fido domain-containing protein</fullName>
    </recommendedName>
</protein>
<feature type="active site" evidence="1">
    <location>
        <position position="252"/>
    </location>
</feature>
<dbReference type="SUPFAM" id="SSF140931">
    <property type="entry name" value="Fic-like"/>
    <property type="match status" value="1"/>
</dbReference>
<gene>
    <name evidence="4" type="ORF">M419DRAFT_12017</name>
</gene>
<reference evidence="5" key="1">
    <citation type="journal article" date="2013" name="Ind. Biotechnol.">
        <title>Comparative genomics analysis of Trichoderma reesei strains.</title>
        <authorList>
            <person name="Koike H."/>
            <person name="Aerts A."/>
            <person name="LaButti K."/>
            <person name="Grigoriev I.V."/>
            <person name="Baker S.E."/>
        </authorList>
    </citation>
    <scope>NUCLEOTIDE SEQUENCE [LARGE SCALE GENOMIC DNA]</scope>
    <source>
        <strain evidence="5">ATCC 56765 / BCRC 32924 / NRRL 11460 / Rut C-30</strain>
    </source>
</reference>
<dbReference type="Proteomes" id="UP000024376">
    <property type="component" value="Unassembled WGS sequence"/>
</dbReference>
<dbReference type="InterPro" id="IPR040198">
    <property type="entry name" value="Fido_containing"/>
</dbReference>
<evidence type="ECO:0000256" key="1">
    <source>
        <dbReference type="PIRSR" id="PIRSR640198-1"/>
    </source>
</evidence>
<dbReference type="InterPro" id="IPR003812">
    <property type="entry name" value="Fido"/>
</dbReference>
<dbReference type="AlphaFoldDB" id="A0A024RYM5"/>
<dbReference type="PROSITE" id="PS51459">
    <property type="entry name" value="FIDO"/>
    <property type="match status" value="1"/>
</dbReference>
<dbReference type="Gene3D" id="1.10.3290.10">
    <property type="entry name" value="Fido-like domain"/>
    <property type="match status" value="1"/>
</dbReference>
<proteinExistence type="predicted"/>
<dbReference type="HOGENOM" id="CLU_066666_0_0_1"/>
<dbReference type="InterPro" id="IPR036597">
    <property type="entry name" value="Fido-like_dom_sf"/>
</dbReference>
<dbReference type="PANTHER" id="PTHR13504:SF38">
    <property type="entry name" value="FIDO DOMAIN-CONTAINING PROTEIN"/>
    <property type="match status" value="1"/>
</dbReference>
<dbReference type="OrthoDB" id="439046at2759"/>
<evidence type="ECO:0000313" key="4">
    <source>
        <dbReference type="EMBL" id="ETR98193.1"/>
    </source>
</evidence>
<organism evidence="4 5">
    <name type="scientific">Hypocrea jecorina (strain ATCC 56765 / BCRC 32924 / NRRL 11460 / Rut C-30)</name>
    <name type="common">Trichoderma reesei</name>
    <dbReference type="NCBI Taxonomy" id="1344414"/>
    <lineage>
        <taxon>Eukaryota</taxon>
        <taxon>Fungi</taxon>
        <taxon>Dikarya</taxon>
        <taxon>Ascomycota</taxon>
        <taxon>Pezizomycotina</taxon>
        <taxon>Sordariomycetes</taxon>
        <taxon>Hypocreomycetidae</taxon>
        <taxon>Hypocreales</taxon>
        <taxon>Hypocreaceae</taxon>
        <taxon>Trichoderma</taxon>
    </lineage>
</organism>
<dbReference type="EMBL" id="KI911164">
    <property type="protein sequence ID" value="ETR98193.1"/>
    <property type="molecule type" value="Genomic_DNA"/>
</dbReference>
<dbReference type="GO" id="GO:0005524">
    <property type="term" value="F:ATP binding"/>
    <property type="evidence" value="ECO:0007669"/>
    <property type="project" value="UniProtKB-KW"/>
</dbReference>
<keyword evidence="2" id="KW-0547">Nucleotide-binding</keyword>
<dbReference type="PANTHER" id="PTHR13504">
    <property type="entry name" value="FIDO DOMAIN-CONTAINING PROTEIN DDB_G0283145"/>
    <property type="match status" value="1"/>
</dbReference>
<dbReference type="Pfam" id="PF02661">
    <property type="entry name" value="Fic"/>
    <property type="match status" value="1"/>
</dbReference>
<evidence type="ECO:0000259" key="3">
    <source>
        <dbReference type="PROSITE" id="PS51459"/>
    </source>
</evidence>
<name>A0A024RYM5_HYPJR</name>
<sequence length="330" mass="37970">MSLSSRLSRLSRPGLCQFRFHFHSHLHLHLSLHLQQRIASLSSASVGRGRDALLRRVYAPFAGLAKGSPEYTALAQSGRVWEDYFQPADSDRYGYIKLQQQHADTLDNIDDWKRSIKAMPSSTTIRSLVPYQLAELRNHIIASHWVTEAALRNPGTAGIAEDEIRCLSAVLLKDTRSEVIYKHAWGKRVLLGDYRSTPIGVKSNPLRIFPYHDEVPACMRRFTQWRDKVTRERRLHPLIAACQMTAYFLHIHPFLDGNGRVSRLLMQDYMVRHGYVPVVIQGLDRRRYIDMISRAQDGKPDDFVTTILRTELEELKTLELRKMTTKHGVS</sequence>
<dbReference type="KEGG" id="trr:M419DRAFT_12017"/>